<evidence type="ECO:0000256" key="5">
    <source>
        <dbReference type="ARBA" id="ARBA00022927"/>
    </source>
</evidence>
<protein>
    <recommendedName>
        <fullName evidence="9 10">Multifunctional fusion protein</fullName>
    </recommendedName>
    <domain>
        <recommendedName>
            <fullName evidence="9">Protein translocase subunit SecD</fullName>
        </recommendedName>
    </domain>
    <domain>
        <recommendedName>
            <fullName evidence="10">Protein-export membrane protein SecF</fullName>
        </recommendedName>
    </domain>
</protein>
<sequence>MGKNLRWKIPLIVIVIAIGFMILYPPAEKVLKREMVKEADGKVIESKIVEKAWTHFLVTNPIIRETIIGEEIGTDGKKITTKTVEYFTKGKIKLGLDLKGGSELLYTVRVDEREDRPGITKEIIEVLKKRIDPQGVMEYRIQEQGHRRILIQVPGATRSETESLKNRITKLGKLEFRLAASTDSVEYKDAMEGKSVPGYYKHWLRKRKGEEGEEGKWFLVRNTTEITGEHLSRIYADTKGIEPVVGFEFDAAGKSKFGQITERNIGKPLAIILDGILYSAPTIRDRIPGKGIIEGSFTQNEVNELIATMRAGSLPADLELEMETMVGPSLGRDSINKGLTAGIIGGIFVVLFIGIYYLGIGWVANFANALNVFLIIGIMALLNATLTLPGIAGLVLMIGMGVDANVLIYERIREERAKGKPIRAAVKAGYQKAFSAIFDSNITTLITGVILASVGTGPVKGFAWILIIGLIINLFTAIFVTRTIYELLMDLKWVKSFSMLRLIGVPDIRFLSIRHILFIVSGVCVLGGMTFFVIRGDKKYDIDFTGGTLVHLHLKNETTPGFIRTSLKDAGYGEAEVQSIWSGENLTQFVSKADEFGIRIKEINEEKEKQKIATDISNVFGQTELLQGIDFIKPTIFNLKLQRPIDELAVQKNLKQAGYSEEDVASIMPVNLLANKYLLNIAGIDEEPERSRLIGAMVNGLKDHLVFQEAKITLGEVVETLQAQMSVPFIEVDLNRRIAPVLLEIELNRQGFNNVKVTEQPGSEKKGTVNKLRIEGSRTALQNIKQSFNDKISLPGIYFDGDTSAVKVELKDKISKSDFVSMISKIRAVKNMIKSVYTLDAPAQTFAIHLNPLSAEKIQEKIKEDIINKFKDNLYEEKIDVAFQEIGDYLFNMTLSKPLRKETIEKTLDSAGYTGLLTENLAMDKEYQTVALSFNEQQNVGAAKEAIQKAFIVPNPLKRVVSIGSTVADEMKSRAILGVFFACAATIFYVWFRFGDFRFGSAAIIAVIHDILITLGVVAVADYLFGNMKFDSSMVAAFLAVVGYSLNDTIIVFDRIRENMEGRGKILNAQLINESISQTLSRTILTSATTIGVLFSLFFLGGAEIHGFAFVMLTGIIVGTYSSIFIASPLLLRGQSAPKVRHTSQKQKGKAVVSANKA</sequence>
<dbReference type="Pfam" id="PF22599">
    <property type="entry name" value="SecDF_P1_head"/>
    <property type="match status" value="1"/>
</dbReference>
<comment type="function">
    <text evidence="9">Part of the Sec protein translocase complex. Interacts with the SecYEG preprotein conducting channel. SecDF uses the proton motive force (PMF) to complete protein translocation after the ATP-dependent function of SecA.</text>
</comment>
<name>A0A2C9CF65_KUEST</name>
<evidence type="ECO:0000256" key="2">
    <source>
        <dbReference type="ARBA" id="ARBA00022448"/>
    </source>
</evidence>
<organism evidence="14 15">
    <name type="scientific">Kuenenia stuttgartiensis</name>
    <dbReference type="NCBI Taxonomy" id="174633"/>
    <lineage>
        <taxon>Bacteria</taxon>
        <taxon>Pseudomonadati</taxon>
        <taxon>Planctomycetota</taxon>
        <taxon>Candidatus Brocadiia</taxon>
        <taxon>Candidatus Brocadiales</taxon>
        <taxon>Candidatus Brocadiaceae</taxon>
        <taxon>Candidatus Kuenenia</taxon>
    </lineage>
</organism>
<feature type="transmembrane region" description="Helical" evidence="9">
    <location>
        <begin position="433"/>
        <end position="455"/>
    </location>
</feature>
<keyword evidence="8 9" id="KW-0472">Membrane</keyword>
<dbReference type="InterPro" id="IPR048634">
    <property type="entry name" value="SecD_SecF_C"/>
</dbReference>
<gene>
    <name evidence="9" type="primary">secD</name>
    <name evidence="10" type="synonym">secF</name>
    <name evidence="14" type="ORF">KSMBR1_1714</name>
</gene>
<feature type="transmembrane region" description="Helical" evidence="9">
    <location>
        <begin position="391"/>
        <end position="412"/>
    </location>
</feature>
<evidence type="ECO:0000256" key="3">
    <source>
        <dbReference type="ARBA" id="ARBA00022475"/>
    </source>
</evidence>
<comment type="subcellular location">
    <subcellularLocation>
        <location evidence="1 9">Cell membrane</location>
        <topology evidence="1 9">Multi-pass membrane protein</topology>
    </subcellularLocation>
</comment>
<evidence type="ECO:0000259" key="12">
    <source>
        <dbReference type="Pfam" id="PF21760"/>
    </source>
</evidence>
<dbReference type="SUPFAM" id="SSF82866">
    <property type="entry name" value="Multidrug efflux transporter AcrB transmembrane domain"/>
    <property type="match status" value="2"/>
</dbReference>
<comment type="caution">
    <text evidence="9">Lacks conserved residue(s) required for the propagation of feature annotation.</text>
</comment>
<evidence type="ECO:0000256" key="4">
    <source>
        <dbReference type="ARBA" id="ARBA00022692"/>
    </source>
</evidence>
<dbReference type="HAMAP" id="MF_01464_B">
    <property type="entry name" value="SecF_B"/>
    <property type="match status" value="1"/>
</dbReference>
<dbReference type="NCBIfam" id="TIGR01129">
    <property type="entry name" value="secD"/>
    <property type="match status" value="1"/>
</dbReference>
<keyword evidence="6 9" id="KW-1133">Transmembrane helix</keyword>
<evidence type="ECO:0000313" key="14">
    <source>
        <dbReference type="EMBL" id="SOH04213.1"/>
    </source>
</evidence>
<evidence type="ECO:0000256" key="7">
    <source>
        <dbReference type="ARBA" id="ARBA00023010"/>
    </source>
</evidence>
<dbReference type="PANTHER" id="PTHR30081:SF1">
    <property type="entry name" value="PROTEIN TRANSLOCASE SUBUNIT SECD"/>
    <property type="match status" value="1"/>
</dbReference>
<dbReference type="GO" id="GO:0006605">
    <property type="term" value="P:protein targeting"/>
    <property type="evidence" value="ECO:0007669"/>
    <property type="project" value="UniProtKB-UniRule"/>
</dbReference>
<feature type="transmembrane region" description="Helical" evidence="9">
    <location>
        <begin position="1108"/>
        <end position="1132"/>
    </location>
</feature>
<evidence type="ECO:0000313" key="15">
    <source>
        <dbReference type="Proteomes" id="UP000221734"/>
    </source>
</evidence>
<dbReference type="FunFam" id="1.20.1640.10:FF:000004">
    <property type="entry name" value="Protein translocase subunit SecD"/>
    <property type="match status" value="1"/>
</dbReference>
<dbReference type="Pfam" id="PF07549">
    <property type="entry name" value="Sec_GG"/>
    <property type="match status" value="1"/>
</dbReference>
<comment type="similarity">
    <text evidence="9">Belongs to the SecD/SecF family. SecD subfamily.</text>
</comment>
<reference evidence="15" key="1">
    <citation type="submission" date="2017-10" db="EMBL/GenBank/DDBJ databases">
        <authorList>
            <person name="Frank J."/>
        </authorList>
    </citation>
    <scope>NUCLEOTIDE SEQUENCE [LARGE SCALE GENOMIC DNA]</scope>
</reference>
<keyword evidence="3 9" id="KW-1003">Cell membrane</keyword>
<keyword evidence="4 9" id="KW-0812">Transmembrane</keyword>
<feature type="transmembrane region" description="Helical" evidence="9">
    <location>
        <begin position="1033"/>
        <end position="1053"/>
    </location>
</feature>
<dbReference type="GO" id="GO:0015450">
    <property type="term" value="F:protein-transporting ATPase activity"/>
    <property type="evidence" value="ECO:0007669"/>
    <property type="project" value="InterPro"/>
</dbReference>
<evidence type="ECO:0000256" key="9">
    <source>
        <dbReference type="HAMAP-Rule" id="MF_01463"/>
    </source>
</evidence>
<dbReference type="Pfam" id="PF21760">
    <property type="entry name" value="SecD_1st"/>
    <property type="match status" value="1"/>
</dbReference>
<dbReference type="PANTHER" id="PTHR30081">
    <property type="entry name" value="PROTEIN-EXPORT MEMBRANE PROTEIN SEC"/>
    <property type="match status" value="1"/>
</dbReference>
<dbReference type="InterPro" id="IPR055344">
    <property type="entry name" value="SecD_SecF_C_bact"/>
</dbReference>
<dbReference type="HAMAP" id="MF_01463_B">
    <property type="entry name" value="SecD_B"/>
    <property type="match status" value="1"/>
</dbReference>
<dbReference type="Gene3D" id="3.30.1360.200">
    <property type="match status" value="1"/>
</dbReference>
<comment type="subunit">
    <text evidence="9">Forms a complex with SecF. Part of the essential Sec protein translocation apparatus which comprises SecA, SecYEG and auxiliary proteins SecDF. Other proteins may also be involved.</text>
</comment>
<keyword evidence="15" id="KW-1185">Reference proteome</keyword>
<dbReference type="InterPro" id="IPR054384">
    <property type="entry name" value="SecDF_P1_head"/>
</dbReference>
<dbReference type="InterPro" id="IPR022646">
    <property type="entry name" value="SecD/SecF_CS"/>
</dbReference>
<dbReference type="Proteomes" id="UP000221734">
    <property type="component" value="Chromosome Kuenenia_stuttgartiensis_MBR1"/>
</dbReference>
<feature type="transmembrane region" description="Helical" evidence="9">
    <location>
        <begin position="461"/>
        <end position="485"/>
    </location>
</feature>
<dbReference type="InterPro" id="IPR005665">
    <property type="entry name" value="SecF_bac"/>
</dbReference>
<dbReference type="Pfam" id="PF02355">
    <property type="entry name" value="SecD_SecF_C"/>
    <property type="match status" value="2"/>
</dbReference>
<evidence type="ECO:0000256" key="10">
    <source>
        <dbReference type="HAMAP-Rule" id="MF_01464"/>
    </source>
</evidence>
<dbReference type="InterPro" id="IPR022813">
    <property type="entry name" value="SecD/SecF_arch_bac"/>
</dbReference>
<dbReference type="InterPro" id="IPR022645">
    <property type="entry name" value="SecD/SecF_bac"/>
</dbReference>
<feature type="transmembrane region" description="Helical" evidence="9">
    <location>
        <begin position="999"/>
        <end position="1021"/>
    </location>
</feature>
<feature type="transmembrane region" description="Helical" evidence="9">
    <location>
        <begin position="516"/>
        <end position="534"/>
    </location>
</feature>
<feature type="transmembrane region" description="Helical" evidence="9">
    <location>
        <begin position="975"/>
        <end position="992"/>
    </location>
</feature>
<dbReference type="AlphaFoldDB" id="A0A2C9CF65"/>
<evidence type="ECO:0000259" key="11">
    <source>
        <dbReference type="Pfam" id="PF02355"/>
    </source>
</evidence>
<dbReference type="NCBIfam" id="TIGR00916">
    <property type="entry name" value="2A0604s01"/>
    <property type="match status" value="1"/>
</dbReference>
<keyword evidence="2 9" id="KW-0813">Transport</keyword>
<feature type="domain" description="Protein translocase subunit SecDF P1" evidence="12">
    <location>
        <begin position="122"/>
        <end position="179"/>
    </location>
</feature>
<dbReference type="OrthoDB" id="9805019at2"/>
<dbReference type="EMBL" id="LT934425">
    <property type="protein sequence ID" value="SOH04213.1"/>
    <property type="molecule type" value="Genomic_DNA"/>
</dbReference>
<feature type="domain" description="Protein export membrane protein SecD/SecF C-terminal" evidence="11">
    <location>
        <begin position="317"/>
        <end position="486"/>
    </location>
</feature>
<feature type="domain" description="Protein export membrane protein SecD/SecF C-terminal" evidence="11">
    <location>
        <begin position="958"/>
        <end position="1132"/>
    </location>
</feature>
<feature type="domain" description="SecDF P1 head subdomain" evidence="13">
    <location>
        <begin position="213"/>
        <end position="316"/>
    </location>
</feature>
<dbReference type="GO" id="GO:0065002">
    <property type="term" value="P:intracellular protein transmembrane transport"/>
    <property type="evidence" value="ECO:0007669"/>
    <property type="project" value="UniProtKB-UniRule"/>
</dbReference>
<evidence type="ECO:0000256" key="1">
    <source>
        <dbReference type="ARBA" id="ARBA00004651"/>
    </source>
</evidence>
<dbReference type="NCBIfam" id="TIGR00966">
    <property type="entry name" value="transloc_SecF"/>
    <property type="match status" value="1"/>
</dbReference>
<dbReference type="PRINTS" id="PR01755">
    <property type="entry name" value="SECFTRNLCASE"/>
</dbReference>
<feature type="transmembrane region" description="Helical" evidence="9">
    <location>
        <begin position="1084"/>
        <end position="1102"/>
    </location>
</feature>
<keyword evidence="5 9" id="KW-0653">Protein transport</keyword>
<dbReference type="Gene3D" id="3.30.70.2040">
    <property type="match status" value="1"/>
</dbReference>
<dbReference type="InterPro" id="IPR005791">
    <property type="entry name" value="SecD"/>
</dbReference>
<proteinExistence type="inferred from homology"/>
<dbReference type="RefSeq" id="WP_099324938.1">
    <property type="nucleotide sequence ID" value="NZ_LT934425.1"/>
</dbReference>
<comment type="similarity">
    <text evidence="10">Belongs to the SecD/SecF family. SecF subfamily.</text>
</comment>
<feature type="transmembrane region" description="Helical" evidence="9">
    <location>
        <begin position="7"/>
        <end position="27"/>
    </location>
</feature>
<evidence type="ECO:0000259" key="13">
    <source>
        <dbReference type="Pfam" id="PF22599"/>
    </source>
</evidence>
<feature type="transmembrane region" description="Helical" evidence="9">
    <location>
        <begin position="338"/>
        <end position="359"/>
    </location>
</feature>
<comment type="subunit">
    <text evidence="10">Forms a complex with SecD. Part of the essential Sec protein translocation apparatus which comprises SecA, SecYEG and auxiliary proteins SecDF. Other proteins may also be involved.</text>
</comment>
<dbReference type="GO" id="GO:0005886">
    <property type="term" value="C:plasma membrane"/>
    <property type="evidence" value="ECO:0007669"/>
    <property type="project" value="UniProtKB-SubCell"/>
</dbReference>
<accession>A0A2C9CF65</accession>
<keyword evidence="7 9" id="KW-0811">Translocation</keyword>
<dbReference type="Gene3D" id="1.20.1640.10">
    <property type="entry name" value="Multidrug efflux transporter AcrB transmembrane domain"/>
    <property type="match status" value="2"/>
</dbReference>
<dbReference type="GO" id="GO:0043952">
    <property type="term" value="P:protein transport by the Sec complex"/>
    <property type="evidence" value="ECO:0007669"/>
    <property type="project" value="UniProtKB-UniRule"/>
</dbReference>
<dbReference type="KEGG" id="kst:KSMBR1_1714"/>
<evidence type="ECO:0000256" key="8">
    <source>
        <dbReference type="ARBA" id="ARBA00023136"/>
    </source>
</evidence>
<dbReference type="InterPro" id="IPR048631">
    <property type="entry name" value="SecD_1st"/>
</dbReference>
<dbReference type="Gene3D" id="3.30.70.3400">
    <property type="match status" value="1"/>
</dbReference>
<evidence type="ECO:0000256" key="6">
    <source>
        <dbReference type="ARBA" id="ARBA00022989"/>
    </source>
</evidence>
<feature type="transmembrane region" description="Helical" evidence="9">
    <location>
        <begin position="366"/>
        <end position="385"/>
    </location>
</feature>